<protein>
    <recommendedName>
        <fullName evidence="2">BTB domain-containing protein</fullName>
    </recommendedName>
</protein>
<dbReference type="EMBL" id="JAAAJA010000205">
    <property type="protein sequence ID" value="KAG0258824.1"/>
    <property type="molecule type" value="Genomic_DNA"/>
</dbReference>
<comment type="caution">
    <text evidence="3">The sequence shown here is derived from an EMBL/GenBank/DDBJ whole genome shotgun (WGS) entry which is preliminary data.</text>
</comment>
<keyword evidence="4" id="KW-1185">Reference proteome</keyword>
<dbReference type="PROSITE" id="PS50097">
    <property type="entry name" value="BTB"/>
    <property type="match status" value="1"/>
</dbReference>
<feature type="domain" description="BTB" evidence="2">
    <location>
        <begin position="187"/>
        <end position="268"/>
    </location>
</feature>
<name>A0A9P6U452_9FUNG</name>
<proteinExistence type="predicted"/>
<gene>
    <name evidence="3" type="ORF">BG011_003045</name>
</gene>
<dbReference type="InterPro" id="IPR000210">
    <property type="entry name" value="BTB/POZ_dom"/>
</dbReference>
<dbReference type="InterPro" id="IPR011333">
    <property type="entry name" value="SKP1/BTB/POZ_sf"/>
</dbReference>
<organism evidence="3 4">
    <name type="scientific">Mortierella polycephala</name>
    <dbReference type="NCBI Taxonomy" id="41804"/>
    <lineage>
        <taxon>Eukaryota</taxon>
        <taxon>Fungi</taxon>
        <taxon>Fungi incertae sedis</taxon>
        <taxon>Mucoromycota</taxon>
        <taxon>Mortierellomycotina</taxon>
        <taxon>Mortierellomycetes</taxon>
        <taxon>Mortierellales</taxon>
        <taxon>Mortierellaceae</taxon>
        <taxon>Mortierella</taxon>
    </lineage>
</organism>
<dbReference type="Proteomes" id="UP000726737">
    <property type="component" value="Unassembled WGS sequence"/>
</dbReference>
<dbReference type="AlphaFoldDB" id="A0A9P6U452"/>
<feature type="region of interest" description="Disordered" evidence="1">
    <location>
        <begin position="271"/>
        <end position="293"/>
    </location>
</feature>
<reference evidence="3" key="1">
    <citation type="journal article" date="2020" name="Fungal Divers.">
        <title>Resolving the Mortierellaceae phylogeny through synthesis of multi-gene phylogenetics and phylogenomics.</title>
        <authorList>
            <person name="Vandepol N."/>
            <person name="Liber J."/>
            <person name="Desiro A."/>
            <person name="Na H."/>
            <person name="Kennedy M."/>
            <person name="Barry K."/>
            <person name="Grigoriev I.V."/>
            <person name="Miller A.N."/>
            <person name="O'Donnell K."/>
            <person name="Stajich J.E."/>
            <person name="Bonito G."/>
        </authorList>
    </citation>
    <scope>NUCLEOTIDE SEQUENCE</scope>
    <source>
        <strain evidence="3">KOD948</strain>
    </source>
</reference>
<dbReference type="CDD" id="cd18186">
    <property type="entry name" value="BTB_POZ_ZBTB_KLHL-like"/>
    <property type="match status" value="1"/>
</dbReference>
<dbReference type="Gene3D" id="3.30.710.10">
    <property type="entry name" value="Potassium Channel Kv1.1, Chain A"/>
    <property type="match status" value="1"/>
</dbReference>
<dbReference type="SMART" id="SM00225">
    <property type="entry name" value="BTB"/>
    <property type="match status" value="1"/>
</dbReference>
<evidence type="ECO:0000259" key="2">
    <source>
        <dbReference type="PROSITE" id="PS50097"/>
    </source>
</evidence>
<evidence type="ECO:0000313" key="4">
    <source>
        <dbReference type="Proteomes" id="UP000726737"/>
    </source>
</evidence>
<dbReference type="OrthoDB" id="2359652at2759"/>
<evidence type="ECO:0000256" key="1">
    <source>
        <dbReference type="SAM" id="MobiDB-lite"/>
    </source>
</evidence>
<evidence type="ECO:0000313" key="3">
    <source>
        <dbReference type="EMBL" id="KAG0258824.1"/>
    </source>
</evidence>
<dbReference type="SUPFAM" id="SSF54695">
    <property type="entry name" value="POZ domain"/>
    <property type="match status" value="1"/>
</dbReference>
<accession>A0A9P6U452</accession>
<sequence>MSATTDENYASTLIFSLVCTNFEESGAEEPEQTITRIFEKTSSNLSQYGCWRCVFTETKKQTVELQLSLCWVPNRDTCPAPTLFTSRQIQDTTPTRAQEPISRIKSIKVRSDSTLSELLVGRLDGRRILEVKLQPVRVLRKGRYKFRIAFHTQDISRSWFLERTVVTSFLDIDSDFEPTKYQSDVPPDVCFQFPTSLNDLGEYATIHAHSFALEESGYFAQRLAKVTKDHADLEHPFYGIVCTVTEFSPTVFRAMLRYLYTGKVRLKKLPEEDRTGLAPGSGPSGVQAPDPSYYGRKSIEPKWCKATSRHPEVMCFEDLYRIGERYEISALKALALRAMQCTLNMSLALSILAKISPQNDGMEPKQEDEEQGRFLHDMVMGLAVSIVKEYIQFFGTEMTTTSAQDRGSVEELSIEERKDIIWYIGEIVLRNISRFWE</sequence>